<dbReference type="EMBL" id="MQUB01000001">
    <property type="protein sequence ID" value="PQB06006.1"/>
    <property type="molecule type" value="Genomic_DNA"/>
</dbReference>
<evidence type="ECO:0000256" key="3">
    <source>
        <dbReference type="ARBA" id="ARBA00023237"/>
    </source>
</evidence>
<accession>A0A2S7KTT3</accession>
<keyword evidence="5" id="KW-1185">Reference proteome</keyword>
<protein>
    <submittedName>
        <fullName evidence="4">TonB-dependent receptor</fullName>
    </submittedName>
</protein>
<comment type="caution">
    <text evidence="4">The sequence shown here is derived from an EMBL/GenBank/DDBJ whole genome shotgun (WGS) entry which is preliminary data.</text>
</comment>
<dbReference type="Gene3D" id="2.40.170.20">
    <property type="entry name" value="TonB-dependent receptor, beta-barrel domain"/>
    <property type="match status" value="1"/>
</dbReference>
<reference evidence="4 5" key="1">
    <citation type="submission" date="2016-11" db="EMBL/GenBank/DDBJ databases">
        <title>Trade-off between light-utilization and light-protection in marine flavobacteria.</title>
        <authorList>
            <person name="Kumagai Y."/>
        </authorList>
    </citation>
    <scope>NUCLEOTIDE SEQUENCE [LARGE SCALE GENOMIC DNA]</scope>
    <source>
        <strain evidence="4 5">NBRC 107741</strain>
    </source>
</reference>
<name>A0A2S7KTT3_9FLAO</name>
<evidence type="ECO:0000313" key="4">
    <source>
        <dbReference type="EMBL" id="PQB06006.1"/>
    </source>
</evidence>
<organism evidence="4 5">
    <name type="scientific">Aureitalea marina</name>
    <dbReference type="NCBI Taxonomy" id="930804"/>
    <lineage>
        <taxon>Bacteria</taxon>
        <taxon>Pseudomonadati</taxon>
        <taxon>Bacteroidota</taxon>
        <taxon>Flavobacteriia</taxon>
        <taxon>Flavobacteriales</taxon>
        <taxon>Flavobacteriaceae</taxon>
        <taxon>Aureitalea</taxon>
    </lineage>
</organism>
<evidence type="ECO:0000256" key="1">
    <source>
        <dbReference type="ARBA" id="ARBA00004442"/>
    </source>
</evidence>
<dbReference type="Proteomes" id="UP000239800">
    <property type="component" value="Unassembled WGS sequence"/>
</dbReference>
<dbReference type="AlphaFoldDB" id="A0A2S7KTT3"/>
<dbReference type="GO" id="GO:0009279">
    <property type="term" value="C:cell outer membrane"/>
    <property type="evidence" value="ECO:0007669"/>
    <property type="project" value="UniProtKB-SubCell"/>
</dbReference>
<keyword evidence="2" id="KW-0472">Membrane</keyword>
<comment type="subcellular location">
    <subcellularLocation>
        <location evidence="1">Cell outer membrane</location>
    </subcellularLocation>
</comment>
<proteinExistence type="predicted"/>
<dbReference type="InterPro" id="IPR036942">
    <property type="entry name" value="Beta-barrel_TonB_sf"/>
</dbReference>
<evidence type="ECO:0000256" key="2">
    <source>
        <dbReference type="ARBA" id="ARBA00023136"/>
    </source>
</evidence>
<evidence type="ECO:0000313" key="5">
    <source>
        <dbReference type="Proteomes" id="UP000239800"/>
    </source>
</evidence>
<gene>
    <name evidence="4" type="ORF">BST85_07970</name>
</gene>
<keyword evidence="4" id="KW-0675">Receptor</keyword>
<sequence length="586" mass="65959">MVKVLDQISLSKFVINLLLVLPLFIGSSLLAQEEQDLGTEVVNVVKPYTPSVSDAFKVRETPLLDDSVTTRKKDVRYEIFSVPVASTFTPAKGQAATVEKSEPMKLYDSYASLGFGNYTSVLAELFSNFQISRTDNAGIFFRHNSSQGDIDDVLLENKFYDTKLDGNYISRQRDLAYEVNAGVQHQLFNWYGLNPLFNEAEMGVVDAIDPQQTYFSAYAGGEVQMDESTFQEARGKLSILTDAFSSSEFRGELGVGFDFPVDDFSINLQGDLDFLSGGFDRDYANLMKLDYSYLITGITPAFNYTEDDFTVSLGAAVVFGFDLKNSSTDFYVYPRINASYRLVDEVLIAYGGADGGLRQNSYDQFRQENPFVSPTLWIAPTNEQYDAFLGLKGKASNTVGYNLRVSYGSQENRALFQANPYKGMSVNFEGYENGNSFGIVYDDIRTLSVFGELKVEISDNFSLGLNGSFYQYDLTNQAEPWNLPDFEASLYSNFNITEQIYGGVSFFFVGERKDLFMNETTPLLPPTLMSLDSYFDLNAHVGYRVNDRFNIFLNGSNLTGQNYQKWMNFPVQRIQALLGATYKFDW</sequence>
<keyword evidence="3" id="KW-0998">Cell outer membrane</keyword>
<dbReference type="SUPFAM" id="SSF56935">
    <property type="entry name" value="Porins"/>
    <property type="match status" value="1"/>
</dbReference>